<evidence type="ECO:0000313" key="2">
    <source>
        <dbReference type="Proteomes" id="UP001055940"/>
    </source>
</evidence>
<organism evidence="1 2">
    <name type="scientific">Nocardiopsis exhalans</name>
    <dbReference type="NCBI Taxonomy" id="163604"/>
    <lineage>
        <taxon>Bacteria</taxon>
        <taxon>Bacillati</taxon>
        <taxon>Actinomycetota</taxon>
        <taxon>Actinomycetes</taxon>
        <taxon>Streptosporangiales</taxon>
        <taxon>Nocardiopsidaceae</taxon>
        <taxon>Nocardiopsis</taxon>
    </lineage>
</organism>
<gene>
    <name evidence="1" type="ORF">NE857_09250</name>
</gene>
<dbReference type="CDD" id="cd02440">
    <property type="entry name" value="AdoMet_MTases"/>
    <property type="match status" value="1"/>
</dbReference>
<name>A0ABY5DBQ6_9ACTN</name>
<dbReference type="Proteomes" id="UP001055940">
    <property type="component" value="Chromosome"/>
</dbReference>
<protein>
    <submittedName>
        <fullName evidence="1">Class I SAM-dependent methyltransferase</fullName>
    </submittedName>
</protein>
<keyword evidence="1" id="KW-0808">Transferase</keyword>
<proteinExistence type="predicted"/>
<dbReference type="GO" id="GO:0008168">
    <property type="term" value="F:methyltransferase activity"/>
    <property type="evidence" value="ECO:0007669"/>
    <property type="project" value="UniProtKB-KW"/>
</dbReference>
<dbReference type="RefSeq" id="WP_254420606.1">
    <property type="nucleotide sequence ID" value="NZ_BAAAJB010000058.1"/>
</dbReference>
<reference evidence="1" key="1">
    <citation type="submission" date="2022-06" db="EMBL/GenBank/DDBJ databases">
        <authorList>
            <person name="Ping M."/>
        </authorList>
    </citation>
    <scope>NUCLEOTIDE SEQUENCE</scope>
    <source>
        <strain evidence="1">JCM11759T</strain>
    </source>
</reference>
<dbReference type="EMBL" id="CP099837">
    <property type="protein sequence ID" value="USY21767.1"/>
    <property type="molecule type" value="Genomic_DNA"/>
</dbReference>
<dbReference type="Gene3D" id="3.40.50.150">
    <property type="entry name" value="Vaccinia Virus protein VP39"/>
    <property type="match status" value="1"/>
</dbReference>
<keyword evidence="1" id="KW-0489">Methyltransferase</keyword>
<sequence>MQQTLPDDTTAKPRVDVDGIYPFSILRSDRGVWQNRKRAWQELGFDSQAGREGVKTWDTSSPFGKQQLMKISNGLSTFDPVLAEVSYEWYVPPNGRILDPFAGGSVRGLVAGHGGYDYLGVDLSQRQVEANEVQVTDWRDRNLIEDGTVEYITGDAAEVVPTLPDESFDYTFTCPPYHDLEVYSDLPEDLSAMEWDDFVDTYTHVISETARTLKTDRFATWVVGDLRDRKGNIRGLVPLTIAAHEAAGMRLYNDQILQNVLGTVPLRVGNQWRASRKMGRHHQYVLTFVKGDAKKATRNIIDLEAE</sequence>
<dbReference type="InterPro" id="IPR029063">
    <property type="entry name" value="SAM-dependent_MTases_sf"/>
</dbReference>
<keyword evidence="2" id="KW-1185">Reference proteome</keyword>
<dbReference type="GO" id="GO:0032259">
    <property type="term" value="P:methylation"/>
    <property type="evidence" value="ECO:0007669"/>
    <property type="project" value="UniProtKB-KW"/>
</dbReference>
<evidence type="ECO:0000313" key="1">
    <source>
        <dbReference type="EMBL" id="USY21767.1"/>
    </source>
</evidence>
<dbReference type="SUPFAM" id="SSF53335">
    <property type="entry name" value="S-adenosyl-L-methionine-dependent methyltransferases"/>
    <property type="match status" value="2"/>
</dbReference>
<accession>A0ABY5DBQ6</accession>